<dbReference type="InterPro" id="IPR019188">
    <property type="entry name" value="SNAPC1"/>
</dbReference>
<organism evidence="1 2">
    <name type="scientific">Liparis tanakae</name>
    <name type="common">Tanaka's snailfish</name>
    <dbReference type="NCBI Taxonomy" id="230148"/>
    <lineage>
        <taxon>Eukaryota</taxon>
        <taxon>Metazoa</taxon>
        <taxon>Chordata</taxon>
        <taxon>Craniata</taxon>
        <taxon>Vertebrata</taxon>
        <taxon>Euteleostomi</taxon>
        <taxon>Actinopterygii</taxon>
        <taxon>Neopterygii</taxon>
        <taxon>Teleostei</taxon>
        <taxon>Neoteleostei</taxon>
        <taxon>Acanthomorphata</taxon>
        <taxon>Eupercaria</taxon>
        <taxon>Perciformes</taxon>
        <taxon>Cottioidei</taxon>
        <taxon>Cottales</taxon>
        <taxon>Liparidae</taxon>
        <taxon>Liparis</taxon>
    </lineage>
</organism>
<dbReference type="GO" id="GO:0042796">
    <property type="term" value="P:snRNA transcription by RNA polymerase III"/>
    <property type="evidence" value="ECO:0007669"/>
    <property type="project" value="TreeGrafter"/>
</dbReference>
<accession>A0A4Z2H1E1</accession>
<reference evidence="1 2" key="1">
    <citation type="submission" date="2019-03" db="EMBL/GenBank/DDBJ databases">
        <title>First draft genome of Liparis tanakae, snailfish: a comprehensive survey of snailfish specific genes.</title>
        <authorList>
            <person name="Kim W."/>
            <person name="Song I."/>
            <person name="Jeong J.-H."/>
            <person name="Kim D."/>
            <person name="Kim S."/>
            <person name="Ryu S."/>
            <person name="Song J.Y."/>
            <person name="Lee S.K."/>
        </authorList>
    </citation>
    <scope>NUCLEOTIDE SEQUENCE [LARGE SCALE GENOMIC DNA]</scope>
    <source>
        <tissue evidence="1">Muscle</tissue>
    </source>
</reference>
<dbReference type="Proteomes" id="UP000314294">
    <property type="component" value="Unassembled WGS sequence"/>
</dbReference>
<name>A0A4Z2H1E1_9TELE</name>
<evidence type="ECO:0000313" key="2">
    <source>
        <dbReference type="Proteomes" id="UP000314294"/>
    </source>
</evidence>
<dbReference type="PANTHER" id="PTHR15131">
    <property type="entry name" value="SMALL NUCLEAR RNA ACTIVATING COMPLEX, POLYPEPTIDE 1"/>
    <property type="match status" value="1"/>
</dbReference>
<dbReference type="Pfam" id="PF09808">
    <property type="entry name" value="SNAPC1"/>
    <property type="match status" value="1"/>
</dbReference>
<dbReference type="GO" id="GO:0043565">
    <property type="term" value="F:sequence-specific DNA binding"/>
    <property type="evidence" value="ECO:0007669"/>
    <property type="project" value="TreeGrafter"/>
</dbReference>
<comment type="caution">
    <text evidence="1">The sequence shown here is derived from an EMBL/GenBank/DDBJ whole genome shotgun (WGS) entry which is preliminary data.</text>
</comment>
<dbReference type="GO" id="GO:0042795">
    <property type="term" value="P:snRNA transcription by RNA polymerase II"/>
    <property type="evidence" value="ECO:0007669"/>
    <property type="project" value="TreeGrafter"/>
</dbReference>
<evidence type="ECO:0000313" key="1">
    <source>
        <dbReference type="EMBL" id="TNN59391.1"/>
    </source>
</evidence>
<dbReference type="PANTHER" id="PTHR15131:SF3">
    <property type="entry name" value="SNRNA-ACTIVATING PROTEIN COMPLEX SUBUNIT 1"/>
    <property type="match status" value="1"/>
</dbReference>
<dbReference type="OrthoDB" id="20127at2759"/>
<keyword evidence="2" id="KW-1185">Reference proteome</keyword>
<sequence length="331" mass="38701">MEFCKKNVKSDCAELLSRFQTTDSVRFQVFSKTWREMQFSEIFYGGMNQKERRDFTRLTLDTAYSFFMPPYSFQIRVGGLYLLHSLYRCQLCSPPEQIRLALKDWEDVKKLEKDAVNAQHHDVVYILRKLESDKAFTFAAMPTALIFKKKRKVERPIVHEEFMERPSRPQELINLELLEELSNIDDLYGKLKTSFSSEVQRVDDSINLVRRDLVPQLRSTVVDFYKWQHRNCSGRAQLIASIKSKAYGEAAEAAKSRRHRQVEVDVTSNVAGPPRISTRTSKMSLKARTHENIRISDDLCKEASTTSQINCLTKLECCPEEKKKRMKSFRW</sequence>
<proteinExistence type="predicted"/>
<dbReference type="EMBL" id="SRLO01000357">
    <property type="protein sequence ID" value="TNN59391.1"/>
    <property type="molecule type" value="Genomic_DNA"/>
</dbReference>
<gene>
    <name evidence="1" type="primary">SNAPC1_0</name>
    <name evidence="1" type="ORF">EYF80_030406</name>
</gene>
<protein>
    <submittedName>
        <fullName evidence="1">snRNA-activating protein complex subunit 1</fullName>
    </submittedName>
</protein>
<dbReference type="AlphaFoldDB" id="A0A4Z2H1E1"/>
<dbReference type="GO" id="GO:0019185">
    <property type="term" value="C:snRNA-activating protein complex"/>
    <property type="evidence" value="ECO:0007669"/>
    <property type="project" value="TreeGrafter"/>
</dbReference>